<dbReference type="Proteomes" id="UP001499863">
    <property type="component" value="Unassembled WGS sequence"/>
</dbReference>
<dbReference type="InterPro" id="IPR005502">
    <property type="entry name" value="Ribosyl_crysJ1"/>
</dbReference>
<organism evidence="1 2">
    <name type="scientific">Kitasatospora putterlickiae</name>
    <dbReference type="NCBI Taxonomy" id="221725"/>
    <lineage>
        <taxon>Bacteria</taxon>
        <taxon>Bacillati</taxon>
        <taxon>Actinomycetota</taxon>
        <taxon>Actinomycetes</taxon>
        <taxon>Kitasatosporales</taxon>
        <taxon>Streptomycetaceae</taxon>
        <taxon>Kitasatospora</taxon>
    </lineage>
</organism>
<accession>A0ABN1YE59</accession>
<dbReference type="SUPFAM" id="SSF101478">
    <property type="entry name" value="ADP-ribosylglycohydrolase"/>
    <property type="match status" value="1"/>
</dbReference>
<evidence type="ECO:0008006" key="3">
    <source>
        <dbReference type="Google" id="ProtNLM"/>
    </source>
</evidence>
<comment type="caution">
    <text evidence="1">The sequence shown here is derived from an EMBL/GenBank/DDBJ whole genome shotgun (WGS) entry which is preliminary data.</text>
</comment>
<dbReference type="PANTHER" id="PTHR16222:SF12">
    <property type="entry name" value="ADP-RIBOSYLGLYCOHYDROLASE-RELATED"/>
    <property type="match status" value="1"/>
</dbReference>
<evidence type="ECO:0000313" key="2">
    <source>
        <dbReference type="Proteomes" id="UP001499863"/>
    </source>
</evidence>
<sequence length="385" mass="40585">MQLSWGEMAGYRARVRGCLLGGAVGDALGSPVEFLSWGAIRERYGAAGVTGLVADGEGVVGRVGDGTQLTVFTAEGWLHGYQRNSSYGLGGAEGAIMRDACLRWLDTQEHPEPPPAEGLRHRTGRLREERWLYARRAPGEACLSGLRVEHTPDPYGRPDGAAGPVNPGSKGCGAVMRSAPFGFTDRGAERAFEFAAQCARITHGHPTAYYAAGAFAAMINYLVHGESPEGAVRRAMELLARYPGYEETGAALRRAVDLSADGEASVERLQTLGAGRVAEEALAIGVYALLGRTRPQAFHVGSRGAVCDSRPPRTAVEAAFLLSVNHSGDSGSTGSICGNLLGAHHGDVRLPHHWIARVEGRAAIAALADDCAAEVCPGESRAWGC</sequence>
<dbReference type="InterPro" id="IPR036705">
    <property type="entry name" value="Ribosyl_crysJ1_sf"/>
</dbReference>
<dbReference type="Gene3D" id="1.10.4080.10">
    <property type="entry name" value="ADP-ribosylation/Crystallin J1"/>
    <property type="match status" value="1"/>
</dbReference>
<reference evidence="1 2" key="1">
    <citation type="journal article" date="2019" name="Int. J. Syst. Evol. Microbiol.">
        <title>The Global Catalogue of Microorganisms (GCM) 10K type strain sequencing project: providing services to taxonomists for standard genome sequencing and annotation.</title>
        <authorList>
            <consortium name="The Broad Institute Genomics Platform"/>
            <consortium name="The Broad Institute Genome Sequencing Center for Infectious Disease"/>
            <person name="Wu L."/>
            <person name="Ma J."/>
        </authorList>
    </citation>
    <scope>NUCLEOTIDE SEQUENCE [LARGE SCALE GENOMIC DNA]</scope>
    <source>
        <strain evidence="1 2">JCM 12393</strain>
    </source>
</reference>
<evidence type="ECO:0000313" key="1">
    <source>
        <dbReference type="EMBL" id="GAA1407202.1"/>
    </source>
</evidence>
<keyword evidence="2" id="KW-1185">Reference proteome</keyword>
<gene>
    <name evidence="1" type="ORF">GCM10009639_55660</name>
</gene>
<dbReference type="PANTHER" id="PTHR16222">
    <property type="entry name" value="ADP-RIBOSYLGLYCOHYDROLASE"/>
    <property type="match status" value="1"/>
</dbReference>
<dbReference type="EMBL" id="BAAAKJ010000321">
    <property type="protein sequence ID" value="GAA1407202.1"/>
    <property type="molecule type" value="Genomic_DNA"/>
</dbReference>
<dbReference type="InterPro" id="IPR050792">
    <property type="entry name" value="ADP-ribosylglycohydrolase"/>
</dbReference>
<dbReference type="Pfam" id="PF03747">
    <property type="entry name" value="ADP_ribosyl_GH"/>
    <property type="match status" value="1"/>
</dbReference>
<proteinExistence type="predicted"/>
<name>A0ABN1YE59_9ACTN</name>
<protein>
    <recommendedName>
        <fullName evidence="3">ADP-ribosylglycohydrolase</fullName>
    </recommendedName>
</protein>